<feature type="domain" description="Transglutaminase-like" evidence="2">
    <location>
        <begin position="330"/>
        <end position="399"/>
    </location>
</feature>
<dbReference type="EMBL" id="CP067420">
    <property type="protein sequence ID" value="QQP91353.1"/>
    <property type="molecule type" value="Genomic_DNA"/>
</dbReference>
<feature type="region of interest" description="Disordered" evidence="1">
    <location>
        <begin position="86"/>
        <end position="125"/>
    </location>
</feature>
<dbReference type="InterPro" id="IPR002931">
    <property type="entry name" value="Transglutaminase-like"/>
</dbReference>
<dbReference type="InterPro" id="IPR038765">
    <property type="entry name" value="Papain-like_cys_pep_sf"/>
</dbReference>
<dbReference type="Pfam" id="PF08379">
    <property type="entry name" value="Bact_transglu_N"/>
    <property type="match status" value="1"/>
</dbReference>
<dbReference type="Pfam" id="PF01841">
    <property type="entry name" value="Transglut_core"/>
    <property type="match status" value="1"/>
</dbReference>
<accession>A0ABX7BDL2</accession>
<dbReference type="PANTHER" id="PTHR33490:SF1">
    <property type="entry name" value="SLL1233 PROTEIN"/>
    <property type="match status" value="1"/>
</dbReference>
<dbReference type="PANTHER" id="PTHR33490">
    <property type="entry name" value="BLR5614 PROTEIN-RELATED"/>
    <property type="match status" value="1"/>
</dbReference>
<evidence type="ECO:0000313" key="4">
    <source>
        <dbReference type="Proteomes" id="UP000595197"/>
    </source>
</evidence>
<dbReference type="SMART" id="SM00460">
    <property type="entry name" value="TGc"/>
    <property type="match status" value="1"/>
</dbReference>
<organism evidence="3 4">
    <name type="scientific">Skermanella cutis</name>
    <dbReference type="NCBI Taxonomy" id="2775420"/>
    <lineage>
        <taxon>Bacteria</taxon>
        <taxon>Pseudomonadati</taxon>
        <taxon>Pseudomonadota</taxon>
        <taxon>Alphaproteobacteria</taxon>
        <taxon>Rhodospirillales</taxon>
        <taxon>Azospirillaceae</taxon>
        <taxon>Skermanella</taxon>
    </lineage>
</organism>
<feature type="compositionally biased region" description="Basic residues" evidence="1">
    <location>
        <begin position="86"/>
        <end position="113"/>
    </location>
</feature>
<proteinExistence type="predicted"/>
<dbReference type="InterPro" id="IPR013589">
    <property type="entry name" value="Bac_transglu_N"/>
</dbReference>
<name>A0ABX7BDL2_9PROT</name>
<evidence type="ECO:0000313" key="3">
    <source>
        <dbReference type="EMBL" id="QQP91353.1"/>
    </source>
</evidence>
<dbReference type="SUPFAM" id="SSF54001">
    <property type="entry name" value="Cysteine proteinases"/>
    <property type="match status" value="1"/>
</dbReference>
<keyword evidence="4" id="KW-1185">Reference proteome</keyword>
<gene>
    <name evidence="3" type="ORF">IGS68_09155</name>
</gene>
<dbReference type="Gene3D" id="3.10.620.30">
    <property type="match status" value="1"/>
</dbReference>
<evidence type="ECO:0000256" key="1">
    <source>
        <dbReference type="SAM" id="MobiDB-lite"/>
    </source>
</evidence>
<dbReference type="Proteomes" id="UP000595197">
    <property type="component" value="Chromosome"/>
</dbReference>
<feature type="compositionally biased region" description="Basic and acidic residues" evidence="1">
    <location>
        <begin position="114"/>
        <end position="125"/>
    </location>
</feature>
<sequence>MFRGRGRRSDGFTPRRFTARPFHREWTDIVGSAELLAILFSVPTCDRSRLVSAFRVPVSGKQAARRWDLQGRFVLAATSGESPWPRVRRRAIAKPRSRRRRRPLRRSKPPSCRRRADWSRPRGLHDRIGSHGRGWNALAGKAIDLTAVLPPVSPAASPRLLTVRHVTTYRYACPVRLGDHQMMFRPRESHDLRLVRTRLSISPEPQSLRWLHDVFDNSLAVASFDTETAELVFDSEVTLEHIEAPHPDYALADDAQDFPFAYSREERLDLARALERHHPAGEVDRWAAGFLPAGGRVGTMALLRRITLGIREQLTYSRRYERGVQTPAETLAKGTGTCRDYAFLMMEGVRALGLAARFVSGYIFVPGAESVPVIGGGATHAWLQVYLPGAGWVDFDPTNSIIGNRNLIRVAVAWAPAQALPLWGTYTGTRSSFLGMDVSVSVLDEGAA</sequence>
<protein>
    <submittedName>
        <fullName evidence="3">Transglutaminase family protein</fullName>
    </submittedName>
</protein>
<evidence type="ECO:0000259" key="2">
    <source>
        <dbReference type="SMART" id="SM00460"/>
    </source>
</evidence>
<reference evidence="3" key="1">
    <citation type="submission" date="2021-02" db="EMBL/GenBank/DDBJ databases">
        <title>Skermanella TT6 skin isolate.</title>
        <authorList>
            <person name="Lee K."/>
            <person name="Ganzorig M."/>
        </authorList>
    </citation>
    <scope>NUCLEOTIDE SEQUENCE</scope>
    <source>
        <strain evidence="3">TT6</strain>
    </source>
</reference>